<dbReference type="PANTHER" id="PTHR43711">
    <property type="entry name" value="TWO-COMPONENT HISTIDINE KINASE"/>
    <property type="match status" value="1"/>
</dbReference>
<dbReference type="FunFam" id="3.30.565.10:FF:000006">
    <property type="entry name" value="Sensor histidine kinase WalK"/>
    <property type="match status" value="1"/>
</dbReference>
<dbReference type="SUPFAM" id="SSF55785">
    <property type="entry name" value="PYP-like sensor domain (PAS domain)"/>
    <property type="match status" value="1"/>
</dbReference>
<evidence type="ECO:0000256" key="14">
    <source>
        <dbReference type="SAM" id="Phobius"/>
    </source>
</evidence>
<dbReference type="Pfam" id="PF02518">
    <property type="entry name" value="HATPase_c"/>
    <property type="match status" value="1"/>
</dbReference>
<dbReference type="SMART" id="SM00388">
    <property type="entry name" value="HisKA"/>
    <property type="match status" value="1"/>
</dbReference>
<dbReference type="InterPro" id="IPR036097">
    <property type="entry name" value="HisK_dim/P_sf"/>
</dbReference>
<comment type="subcellular location">
    <subcellularLocation>
        <location evidence="2">Cell membrane</location>
        <topology evidence="2">Multi-pass membrane protein</topology>
    </subcellularLocation>
</comment>
<dbReference type="PANTHER" id="PTHR43711:SF1">
    <property type="entry name" value="HISTIDINE KINASE 1"/>
    <property type="match status" value="1"/>
</dbReference>
<proteinExistence type="predicted"/>
<evidence type="ECO:0000256" key="8">
    <source>
        <dbReference type="ARBA" id="ARBA00022777"/>
    </source>
</evidence>
<dbReference type="RefSeq" id="WP_134380837.1">
    <property type="nucleotide sequence ID" value="NZ_SORX01000003.1"/>
</dbReference>
<dbReference type="Gene3D" id="6.10.340.10">
    <property type="match status" value="1"/>
</dbReference>
<feature type="domain" description="Response regulatory" evidence="16">
    <location>
        <begin position="811"/>
        <end position="925"/>
    </location>
</feature>
<dbReference type="CDD" id="cd06225">
    <property type="entry name" value="HAMP"/>
    <property type="match status" value="1"/>
</dbReference>
<dbReference type="CDD" id="cd16922">
    <property type="entry name" value="HATPase_EvgS-ArcB-TorS-like"/>
    <property type="match status" value="1"/>
</dbReference>
<reference evidence="18 19" key="1">
    <citation type="submission" date="2019-03" db="EMBL/GenBank/DDBJ databases">
        <authorList>
            <person name="Yang Y."/>
        </authorList>
    </citation>
    <scope>NUCLEOTIDE SEQUENCE [LARGE SCALE GENOMIC DNA]</scope>
    <source>
        <strain evidence="18 19">ASL-1</strain>
    </source>
</reference>
<dbReference type="PROSITE" id="PS50109">
    <property type="entry name" value="HIS_KIN"/>
    <property type="match status" value="1"/>
</dbReference>
<feature type="domain" description="Histidine kinase" evidence="15">
    <location>
        <begin position="585"/>
        <end position="799"/>
    </location>
</feature>
<keyword evidence="8" id="KW-0418">Kinase</keyword>
<dbReference type="OrthoDB" id="9813151at2"/>
<dbReference type="EMBL" id="SORX01000003">
    <property type="protein sequence ID" value="TFE02132.1"/>
    <property type="molecule type" value="Genomic_DNA"/>
</dbReference>
<evidence type="ECO:0000256" key="10">
    <source>
        <dbReference type="ARBA" id="ARBA00023012"/>
    </source>
</evidence>
<dbReference type="InterPro" id="IPR011006">
    <property type="entry name" value="CheY-like_superfamily"/>
</dbReference>
<feature type="modified residue" description="4-aspartylphosphate" evidence="12">
    <location>
        <position position="860"/>
    </location>
</feature>
<feature type="transmembrane region" description="Helical" evidence="14">
    <location>
        <begin position="186"/>
        <end position="207"/>
    </location>
</feature>
<keyword evidence="14" id="KW-0812">Transmembrane</keyword>
<dbReference type="GO" id="GO:0005886">
    <property type="term" value="C:plasma membrane"/>
    <property type="evidence" value="ECO:0007669"/>
    <property type="project" value="UniProtKB-SubCell"/>
</dbReference>
<dbReference type="Proteomes" id="UP000297776">
    <property type="component" value="Unassembled WGS sequence"/>
</dbReference>
<dbReference type="InterPro" id="IPR003661">
    <property type="entry name" value="HisK_dim/P_dom"/>
</dbReference>
<sequence>MEIMNKMKTMRSKYFFISAGICAAVILIFSIIGFYTHQQQQELLEEHSAIYEKQEAASELSDALNDVFFRARGVYAFQSPLERERLSEALDRYHEAVDDYTTMDLSGGEQLLVSELSSFMSDYEADSLPTAIALVEEGDFEGLRELSQTGLNITVNDFVSYTKEIESESEARLDEVSRQSIEGMTFSFTSSLGLTGLLILLMILFLWKMIESIISPIEKLHTAAIDIQEGRKPEIEKSNRNDELGSLTSSFIDMTAFLQRNEEELHAQNEELLAQQEALHEQQDQLAATLMETQETKGRLELFNDLNHVLSSTSNRYKFLDDMVQYMNRLYAFDQIMLFMADRSAYSAVNVSTEKINQILHAPILIDEKGMRVRKRLARPEEDDLNIAKSYVYDLTAEITDASGKPLGIFRANRYGRPFEEEECEEIRGLVQRMSIAFERLLAFDEIKYSRELTQDMLDNMTEGLQLVNQNKCMVQHNEALCRLLGMDTAEDEEIECDEWLLKIISTVNEEQELKAFFENTIDAAFDGTRSIRYTLKTQDDSLKVFDVYAMSVYRDQEWTGTIFVHRDITKDYEVDKMKSELVSTVSHELRTPLSSVLGFAELLLTKEMKPEKQKRYIETIHKEAKRLTNLINDFLDLQRMESGKQEYHMGEVKLDELMMEVLEKTSIPSSHALILRDEMENSIVKGDKERLTQVMTNLLNNAVKFSPQGGDITVRLQSIDGKASVIVEDQGIGIPGEEVSNLFQKFKRVDNSESRKIGGTGLGLAICKEIVDKHAGDIFVKSETGEGSAFHIELPLMRENQSHSITGEDKILVLEDDPSLALLIADELKSKGFSVVHHYQPERAVEEIGDLSFSGVVVDLMLGNDLSGWDVIAQIRNQEGNNTLPIVISSALDEDPEKVQRYHITSYLTKPYPPEKLSAAFMRS</sequence>
<evidence type="ECO:0000313" key="19">
    <source>
        <dbReference type="Proteomes" id="UP000297776"/>
    </source>
</evidence>
<dbReference type="Gene3D" id="3.40.50.2300">
    <property type="match status" value="1"/>
</dbReference>
<dbReference type="InterPro" id="IPR001789">
    <property type="entry name" value="Sig_transdc_resp-reg_receiver"/>
</dbReference>
<keyword evidence="7" id="KW-0547">Nucleotide-binding</keyword>
<evidence type="ECO:0000256" key="1">
    <source>
        <dbReference type="ARBA" id="ARBA00000085"/>
    </source>
</evidence>
<keyword evidence="4" id="KW-1003">Cell membrane</keyword>
<dbReference type="Pfam" id="PF00072">
    <property type="entry name" value="Response_reg"/>
    <property type="match status" value="1"/>
</dbReference>
<evidence type="ECO:0000256" key="9">
    <source>
        <dbReference type="ARBA" id="ARBA00022840"/>
    </source>
</evidence>
<dbReference type="PROSITE" id="PS50885">
    <property type="entry name" value="HAMP"/>
    <property type="match status" value="1"/>
</dbReference>
<dbReference type="CDD" id="cd00082">
    <property type="entry name" value="HisKA"/>
    <property type="match status" value="1"/>
</dbReference>
<gene>
    <name evidence="18" type="ORF">E2626_06035</name>
</gene>
<evidence type="ECO:0000259" key="17">
    <source>
        <dbReference type="PROSITE" id="PS50885"/>
    </source>
</evidence>
<dbReference type="GO" id="GO:0000155">
    <property type="term" value="F:phosphorelay sensor kinase activity"/>
    <property type="evidence" value="ECO:0007669"/>
    <property type="project" value="InterPro"/>
</dbReference>
<evidence type="ECO:0000256" key="4">
    <source>
        <dbReference type="ARBA" id="ARBA00022475"/>
    </source>
</evidence>
<accession>A0A4Y8LH64</accession>
<evidence type="ECO:0000256" key="2">
    <source>
        <dbReference type="ARBA" id="ARBA00004651"/>
    </source>
</evidence>
<comment type="caution">
    <text evidence="18">The sequence shown here is derived from an EMBL/GenBank/DDBJ whole genome shotgun (WGS) entry which is preliminary data.</text>
</comment>
<dbReference type="Gene3D" id="1.10.287.130">
    <property type="match status" value="1"/>
</dbReference>
<keyword evidence="5 12" id="KW-0597">Phosphoprotein</keyword>
<evidence type="ECO:0000256" key="3">
    <source>
        <dbReference type="ARBA" id="ARBA00012438"/>
    </source>
</evidence>
<evidence type="ECO:0000256" key="5">
    <source>
        <dbReference type="ARBA" id="ARBA00022553"/>
    </source>
</evidence>
<dbReference type="InterPro" id="IPR004358">
    <property type="entry name" value="Sig_transdc_His_kin-like_C"/>
</dbReference>
<keyword evidence="6" id="KW-0808">Transferase</keyword>
<dbReference type="Pfam" id="PF00512">
    <property type="entry name" value="HisKA"/>
    <property type="match status" value="1"/>
</dbReference>
<keyword evidence="13" id="KW-0175">Coiled coil</keyword>
<dbReference type="Gene3D" id="3.30.450.20">
    <property type="entry name" value="PAS domain"/>
    <property type="match status" value="1"/>
</dbReference>
<evidence type="ECO:0000259" key="16">
    <source>
        <dbReference type="PROSITE" id="PS50110"/>
    </source>
</evidence>
<dbReference type="InterPro" id="IPR036890">
    <property type="entry name" value="HATPase_C_sf"/>
</dbReference>
<feature type="domain" description="HAMP" evidence="17">
    <location>
        <begin position="211"/>
        <end position="263"/>
    </location>
</feature>
<dbReference type="SUPFAM" id="SSF47384">
    <property type="entry name" value="Homodimeric domain of signal transducing histidine kinase"/>
    <property type="match status" value="1"/>
</dbReference>
<dbReference type="InterPro" id="IPR003594">
    <property type="entry name" value="HATPase_dom"/>
</dbReference>
<dbReference type="InterPro" id="IPR050736">
    <property type="entry name" value="Sensor_HK_Regulatory"/>
</dbReference>
<keyword evidence="11 14" id="KW-0472">Membrane</keyword>
<dbReference type="SMART" id="SM00387">
    <property type="entry name" value="HATPase_c"/>
    <property type="match status" value="1"/>
</dbReference>
<dbReference type="FunFam" id="1.10.287.130:FF:000001">
    <property type="entry name" value="Two-component sensor histidine kinase"/>
    <property type="match status" value="1"/>
</dbReference>
<protein>
    <recommendedName>
        <fullName evidence="3">histidine kinase</fullName>
        <ecNumber evidence="3">2.7.13.3</ecNumber>
    </recommendedName>
</protein>
<evidence type="ECO:0000256" key="13">
    <source>
        <dbReference type="SAM" id="Coils"/>
    </source>
</evidence>
<feature type="coiled-coil region" evidence="13">
    <location>
        <begin position="255"/>
        <end position="285"/>
    </location>
</feature>
<dbReference type="PROSITE" id="PS50110">
    <property type="entry name" value="RESPONSE_REGULATORY"/>
    <property type="match status" value="1"/>
</dbReference>
<dbReference type="SMART" id="SM00448">
    <property type="entry name" value="REC"/>
    <property type="match status" value="1"/>
</dbReference>
<dbReference type="SUPFAM" id="SSF55874">
    <property type="entry name" value="ATPase domain of HSP90 chaperone/DNA topoisomerase II/histidine kinase"/>
    <property type="match status" value="1"/>
</dbReference>
<dbReference type="InterPro" id="IPR003660">
    <property type="entry name" value="HAMP_dom"/>
</dbReference>
<evidence type="ECO:0000256" key="12">
    <source>
        <dbReference type="PROSITE-ProRule" id="PRU00169"/>
    </source>
</evidence>
<dbReference type="InterPro" id="IPR035965">
    <property type="entry name" value="PAS-like_dom_sf"/>
</dbReference>
<dbReference type="Gene3D" id="3.30.565.10">
    <property type="entry name" value="Histidine kinase-like ATPase, C-terminal domain"/>
    <property type="match status" value="1"/>
</dbReference>
<keyword evidence="19" id="KW-1185">Reference proteome</keyword>
<dbReference type="PRINTS" id="PR00344">
    <property type="entry name" value="BCTRLSENSOR"/>
</dbReference>
<comment type="catalytic activity">
    <reaction evidence="1">
        <text>ATP + protein L-histidine = ADP + protein N-phospho-L-histidine.</text>
        <dbReference type="EC" id="2.7.13.3"/>
    </reaction>
</comment>
<evidence type="ECO:0000313" key="18">
    <source>
        <dbReference type="EMBL" id="TFE02132.1"/>
    </source>
</evidence>
<dbReference type="GO" id="GO:0005524">
    <property type="term" value="F:ATP binding"/>
    <property type="evidence" value="ECO:0007669"/>
    <property type="project" value="UniProtKB-KW"/>
</dbReference>
<keyword evidence="9" id="KW-0067">ATP-binding</keyword>
<feature type="transmembrane region" description="Helical" evidence="14">
    <location>
        <begin position="14"/>
        <end position="35"/>
    </location>
</feature>
<dbReference type="SUPFAM" id="SSF52172">
    <property type="entry name" value="CheY-like"/>
    <property type="match status" value="1"/>
</dbReference>
<evidence type="ECO:0000256" key="11">
    <source>
        <dbReference type="ARBA" id="ARBA00023136"/>
    </source>
</evidence>
<dbReference type="InterPro" id="IPR005467">
    <property type="entry name" value="His_kinase_dom"/>
</dbReference>
<evidence type="ECO:0000256" key="7">
    <source>
        <dbReference type="ARBA" id="ARBA00022741"/>
    </source>
</evidence>
<name>A0A4Y8LH64_9BACL</name>
<keyword evidence="14" id="KW-1133">Transmembrane helix</keyword>
<keyword evidence="10" id="KW-0902">Two-component regulatory system</keyword>
<dbReference type="EC" id="2.7.13.3" evidence="3"/>
<evidence type="ECO:0000256" key="6">
    <source>
        <dbReference type="ARBA" id="ARBA00022679"/>
    </source>
</evidence>
<dbReference type="AlphaFoldDB" id="A0A4Y8LH64"/>
<organism evidence="18 19">
    <name type="scientific">Jeotgalibacillus salarius</name>
    <dbReference type="NCBI Taxonomy" id="546023"/>
    <lineage>
        <taxon>Bacteria</taxon>
        <taxon>Bacillati</taxon>
        <taxon>Bacillota</taxon>
        <taxon>Bacilli</taxon>
        <taxon>Bacillales</taxon>
        <taxon>Caryophanaceae</taxon>
        <taxon>Jeotgalibacillus</taxon>
    </lineage>
</organism>
<evidence type="ECO:0000259" key="15">
    <source>
        <dbReference type="PROSITE" id="PS50109"/>
    </source>
</evidence>